<dbReference type="Gene3D" id="2.40.70.10">
    <property type="entry name" value="Acid Proteases"/>
    <property type="match status" value="2"/>
</dbReference>
<organism evidence="4 5">
    <name type="scientific">Ambispora leptoticha</name>
    <dbReference type="NCBI Taxonomy" id="144679"/>
    <lineage>
        <taxon>Eukaryota</taxon>
        <taxon>Fungi</taxon>
        <taxon>Fungi incertae sedis</taxon>
        <taxon>Mucoromycota</taxon>
        <taxon>Glomeromycotina</taxon>
        <taxon>Glomeromycetes</taxon>
        <taxon>Archaeosporales</taxon>
        <taxon>Ambisporaceae</taxon>
        <taxon>Ambispora</taxon>
    </lineage>
</organism>
<dbReference type="AlphaFoldDB" id="A0A9N9H2G3"/>
<name>A0A9N9H2G3_9GLOM</name>
<dbReference type="EMBL" id="CAJVPS010008332">
    <property type="protein sequence ID" value="CAG8642435.1"/>
    <property type="molecule type" value="Genomic_DNA"/>
</dbReference>
<dbReference type="PRINTS" id="PR00792">
    <property type="entry name" value="PEPSIN"/>
</dbReference>
<evidence type="ECO:0000313" key="5">
    <source>
        <dbReference type="Proteomes" id="UP000789508"/>
    </source>
</evidence>
<feature type="domain" description="Peptidase A1" evidence="3">
    <location>
        <begin position="58"/>
        <end position="351"/>
    </location>
</feature>
<comment type="similarity">
    <text evidence="1">Belongs to the peptidase A1 family.</text>
</comment>
<keyword evidence="2" id="KW-0732">Signal</keyword>
<accession>A0A9N9H2G3</accession>
<protein>
    <submittedName>
        <fullName evidence="4">891_t:CDS:1</fullName>
    </submittedName>
</protein>
<keyword evidence="5" id="KW-1185">Reference proteome</keyword>
<dbReference type="CDD" id="cd05471">
    <property type="entry name" value="pepsin_like"/>
    <property type="match status" value="1"/>
</dbReference>
<feature type="signal peptide" evidence="2">
    <location>
        <begin position="1"/>
        <end position="25"/>
    </location>
</feature>
<evidence type="ECO:0000256" key="1">
    <source>
        <dbReference type="ARBA" id="ARBA00007447"/>
    </source>
</evidence>
<evidence type="ECO:0000259" key="3">
    <source>
        <dbReference type="PROSITE" id="PS51767"/>
    </source>
</evidence>
<sequence length="361" mass="38979">MKQTKPITLSFVLLWVLLSIFSTLAIPTRDSNTFAVPLGVPNAKKSPNPPSYAILPVKTPAVPVGTPPKIVYLQVDTGSGSTIVLPPYNSSLSRTAKKEPANDTTLPFLGGLKISGHYVRDVFRIGSITIRDHKFLAGTNVSQEAPGNGILGLGIRTQIPDGETIGAPLLGIQLVKGGGGQILFGGIDYSKIIGSITYEKQSVEDQWIIPIKLAFTFGVELPKNSSIESNRPIESSALIDSGSTVVYVDNGLADAFYQTIPGYNISTDGYYTIPCDVEVSTLPVVKVIINNQEFPIPRADLVFEPTQNDPKQCVGGIQGGQPNPQLWILGDTFMQNYYLIFDRGEGQIGVAKRSDVKYDDH</sequence>
<comment type="caution">
    <text evidence="4">The sequence shown here is derived from an EMBL/GenBank/DDBJ whole genome shotgun (WGS) entry which is preliminary data.</text>
</comment>
<evidence type="ECO:0000313" key="4">
    <source>
        <dbReference type="EMBL" id="CAG8642435.1"/>
    </source>
</evidence>
<dbReference type="GO" id="GO:0006508">
    <property type="term" value="P:proteolysis"/>
    <property type="evidence" value="ECO:0007669"/>
    <property type="project" value="InterPro"/>
</dbReference>
<dbReference type="PANTHER" id="PTHR47966:SF51">
    <property type="entry name" value="BETA-SITE APP-CLEAVING ENZYME, ISOFORM A-RELATED"/>
    <property type="match status" value="1"/>
</dbReference>
<dbReference type="Pfam" id="PF00026">
    <property type="entry name" value="Asp"/>
    <property type="match status" value="1"/>
</dbReference>
<dbReference type="InterPro" id="IPR033121">
    <property type="entry name" value="PEPTIDASE_A1"/>
</dbReference>
<gene>
    <name evidence="4" type="ORF">ALEPTO_LOCUS9753</name>
</gene>
<dbReference type="PANTHER" id="PTHR47966">
    <property type="entry name" value="BETA-SITE APP-CLEAVING ENZYME, ISOFORM A-RELATED"/>
    <property type="match status" value="1"/>
</dbReference>
<dbReference type="InterPro" id="IPR034164">
    <property type="entry name" value="Pepsin-like_dom"/>
</dbReference>
<dbReference type="SUPFAM" id="SSF50630">
    <property type="entry name" value="Acid proteases"/>
    <property type="match status" value="1"/>
</dbReference>
<dbReference type="Proteomes" id="UP000789508">
    <property type="component" value="Unassembled WGS sequence"/>
</dbReference>
<evidence type="ECO:0000256" key="2">
    <source>
        <dbReference type="SAM" id="SignalP"/>
    </source>
</evidence>
<dbReference type="OrthoDB" id="2747330at2759"/>
<dbReference type="PROSITE" id="PS51767">
    <property type="entry name" value="PEPTIDASE_A1"/>
    <property type="match status" value="1"/>
</dbReference>
<reference evidence="4" key="1">
    <citation type="submission" date="2021-06" db="EMBL/GenBank/DDBJ databases">
        <authorList>
            <person name="Kallberg Y."/>
            <person name="Tangrot J."/>
            <person name="Rosling A."/>
        </authorList>
    </citation>
    <scope>NUCLEOTIDE SEQUENCE</scope>
    <source>
        <strain evidence="4">FL130A</strain>
    </source>
</reference>
<dbReference type="InterPro" id="IPR021109">
    <property type="entry name" value="Peptidase_aspartic_dom_sf"/>
</dbReference>
<dbReference type="InterPro" id="IPR001461">
    <property type="entry name" value="Aspartic_peptidase_A1"/>
</dbReference>
<dbReference type="GO" id="GO:0004190">
    <property type="term" value="F:aspartic-type endopeptidase activity"/>
    <property type="evidence" value="ECO:0007669"/>
    <property type="project" value="InterPro"/>
</dbReference>
<proteinExistence type="inferred from homology"/>
<feature type="chain" id="PRO_5040224812" evidence="2">
    <location>
        <begin position="26"/>
        <end position="361"/>
    </location>
</feature>